<feature type="site" description="Positions MEP for the nucleophilic attack" evidence="7">
    <location>
        <position position="162"/>
    </location>
</feature>
<evidence type="ECO:0000256" key="7">
    <source>
        <dbReference type="HAMAP-Rule" id="MF_00108"/>
    </source>
</evidence>
<evidence type="ECO:0000256" key="6">
    <source>
        <dbReference type="ARBA" id="ARBA00023229"/>
    </source>
</evidence>
<accession>A0A2A2F7Y4</accession>
<comment type="pathway">
    <text evidence="2 7">Isoprenoid biosynthesis; isopentenyl diphosphate biosynthesis via DXP pathway; isopentenyl diphosphate from 1-deoxy-D-xylulose 5-phosphate: step 2/6.</text>
</comment>
<dbReference type="RefSeq" id="WP_095617537.1">
    <property type="nucleotide sequence ID" value="NZ_NSKD01000003.1"/>
</dbReference>
<comment type="caution">
    <text evidence="8">The sequence shown here is derived from an EMBL/GenBank/DDBJ whole genome shotgun (WGS) entry which is preliminary data.</text>
</comment>
<dbReference type="AlphaFoldDB" id="A0A2A2F7Y4"/>
<feature type="site" description="Transition state stabilizer" evidence="7">
    <location>
        <position position="31"/>
    </location>
</feature>
<dbReference type="EMBL" id="NSKD01000003">
    <property type="protein sequence ID" value="PAU80705.1"/>
    <property type="molecule type" value="Genomic_DNA"/>
</dbReference>
<dbReference type="GO" id="GO:0050518">
    <property type="term" value="F:2-C-methyl-D-erythritol 4-phosphate cytidylyltransferase activity"/>
    <property type="evidence" value="ECO:0007669"/>
    <property type="project" value="UniProtKB-UniRule"/>
</dbReference>
<dbReference type="PANTHER" id="PTHR32125">
    <property type="entry name" value="2-C-METHYL-D-ERYTHRITOL 4-PHOSPHATE CYTIDYLYLTRANSFERASE, CHLOROPLASTIC"/>
    <property type="match status" value="1"/>
</dbReference>
<dbReference type="Pfam" id="PF01128">
    <property type="entry name" value="IspD"/>
    <property type="match status" value="1"/>
</dbReference>
<dbReference type="InterPro" id="IPR050088">
    <property type="entry name" value="IspD/TarI_cytidylyltransf_bact"/>
</dbReference>
<keyword evidence="6 7" id="KW-0414">Isoprene biosynthesis</keyword>
<dbReference type="PANTHER" id="PTHR32125:SF4">
    <property type="entry name" value="2-C-METHYL-D-ERYTHRITOL 4-PHOSPHATE CYTIDYLYLTRANSFERASE, CHLOROPLASTIC"/>
    <property type="match status" value="1"/>
</dbReference>
<evidence type="ECO:0000313" key="8">
    <source>
        <dbReference type="EMBL" id="PAU80705.1"/>
    </source>
</evidence>
<organism evidence="8 9">
    <name type="scientific">Halovibrio salipaludis</name>
    <dbReference type="NCBI Taxonomy" id="2032626"/>
    <lineage>
        <taxon>Bacteria</taxon>
        <taxon>Pseudomonadati</taxon>
        <taxon>Pseudomonadota</taxon>
        <taxon>Gammaproteobacteria</taxon>
        <taxon>Oceanospirillales</taxon>
        <taxon>Halomonadaceae</taxon>
        <taxon>Halovibrio</taxon>
    </lineage>
</organism>
<evidence type="ECO:0000256" key="5">
    <source>
        <dbReference type="ARBA" id="ARBA00022695"/>
    </source>
</evidence>
<dbReference type="Proteomes" id="UP000218896">
    <property type="component" value="Unassembled WGS sequence"/>
</dbReference>
<dbReference type="Gene3D" id="3.90.550.10">
    <property type="entry name" value="Spore Coat Polysaccharide Biosynthesis Protein SpsA, Chain A"/>
    <property type="match status" value="1"/>
</dbReference>
<feature type="site" description="Positions MEP for the nucleophilic attack" evidence="7">
    <location>
        <position position="218"/>
    </location>
</feature>
<evidence type="ECO:0000256" key="3">
    <source>
        <dbReference type="ARBA" id="ARBA00009789"/>
    </source>
</evidence>
<evidence type="ECO:0000256" key="4">
    <source>
        <dbReference type="ARBA" id="ARBA00022679"/>
    </source>
</evidence>
<dbReference type="CDD" id="cd02516">
    <property type="entry name" value="CDP-ME_synthetase"/>
    <property type="match status" value="1"/>
</dbReference>
<dbReference type="InterPro" id="IPR018294">
    <property type="entry name" value="ISPD_synthase_CS"/>
</dbReference>
<gene>
    <name evidence="7" type="primary">ispD</name>
    <name evidence="8" type="ORF">CK501_09850</name>
</gene>
<comment type="similarity">
    <text evidence="3 7">Belongs to the IspD/TarI cytidylyltransferase family. IspD subfamily.</text>
</comment>
<comment type="function">
    <text evidence="7">Catalyzes the formation of 4-diphosphocytidyl-2-C-methyl-D-erythritol from CTP and 2-C-methyl-D-erythritol 4-phosphate (MEP).</text>
</comment>
<dbReference type="UniPathway" id="UPA00056">
    <property type="reaction ID" value="UER00093"/>
</dbReference>
<dbReference type="EC" id="2.7.7.60" evidence="7"/>
<reference evidence="8 9" key="1">
    <citation type="submission" date="2017-08" db="EMBL/GenBank/DDBJ databases">
        <title>Halovibrio sewagensis sp. nov., isolated from wastewater of high salinity.</title>
        <authorList>
            <person name="Dong X."/>
            <person name="Zhang G."/>
        </authorList>
    </citation>
    <scope>NUCLEOTIDE SEQUENCE [LARGE SCALE GENOMIC DNA]</scope>
    <source>
        <strain evidence="8 9">YL5-2</strain>
    </source>
</reference>
<dbReference type="InterPro" id="IPR029044">
    <property type="entry name" value="Nucleotide-diphossugar_trans"/>
</dbReference>
<dbReference type="InterPro" id="IPR001228">
    <property type="entry name" value="IspD"/>
</dbReference>
<dbReference type="GO" id="GO:0019288">
    <property type="term" value="P:isopentenyl diphosphate biosynthetic process, methylerythritol 4-phosphate pathway"/>
    <property type="evidence" value="ECO:0007669"/>
    <property type="project" value="UniProtKB-UniRule"/>
</dbReference>
<dbReference type="HAMAP" id="MF_00108">
    <property type="entry name" value="IspD"/>
    <property type="match status" value="1"/>
</dbReference>
<dbReference type="SUPFAM" id="SSF53448">
    <property type="entry name" value="Nucleotide-diphospho-sugar transferases"/>
    <property type="match status" value="1"/>
</dbReference>
<feature type="site" description="Transition state stabilizer" evidence="7">
    <location>
        <position position="24"/>
    </location>
</feature>
<dbReference type="FunFam" id="3.90.550.10:FF:000003">
    <property type="entry name" value="2-C-methyl-D-erythritol 4-phosphate cytidylyltransferase"/>
    <property type="match status" value="1"/>
</dbReference>
<dbReference type="OrthoDB" id="9806837at2"/>
<name>A0A2A2F7Y4_9GAMM</name>
<dbReference type="InterPro" id="IPR034683">
    <property type="entry name" value="IspD/TarI"/>
</dbReference>
<keyword evidence="4 7" id="KW-0808">Transferase</keyword>
<dbReference type="NCBIfam" id="TIGR00453">
    <property type="entry name" value="ispD"/>
    <property type="match status" value="1"/>
</dbReference>
<dbReference type="PROSITE" id="PS01295">
    <property type="entry name" value="ISPD"/>
    <property type="match status" value="1"/>
</dbReference>
<evidence type="ECO:0000256" key="1">
    <source>
        <dbReference type="ARBA" id="ARBA00001282"/>
    </source>
</evidence>
<keyword evidence="9" id="KW-1185">Reference proteome</keyword>
<evidence type="ECO:0000256" key="2">
    <source>
        <dbReference type="ARBA" id="ARBA00004787"/>
    </source>
</evidence>
<proteinExistence type="inferred from homology"/>
<protein>
    <recommendedName>
        <fullName evidence="7">2-C-methyl-D-erythritol 4-phosphate cytidylyltransferase</fullName>
        <ecNumber evidence="7">2.7.7.60</ecNumber>
    </recommendedName>
    <alternativeName>
        <fullName evidence="7">4-diphosphocytidyl-2C-methyl-D-erythritol synthase</fullName>
    </alternativeName>
    <alternativeName>
        <fullName evidence="7">MEP cytidylyltransferase</fullName>
        <shortName evidence="7">MCT</shortName>
    </alternativeName>
</protein>
<sequence>MPPNAASDGLPPAIVIPAAGVGARVGGERPKQYQYLGNAFLIDVTLERLARAVPGAALMVALGAGDGWWASTRSAAADCVRTCIGGATRAESVLSALQALALPEEHPVLVHDAARPCITGGDIHALMEGVGSSEAGGLLAQAVTDTIKEVDGARHVLATRDRSHLWRAQTPQLFPAGVLERALLRAAAAGAPVTDEASAVEYLGLKPLVVPGRADNIKVTHPGDLAMAAWLIEQQQQAGGAVT</sequence>
<comment type="catalytic activity">
    <reaction evidence="1 7">
        <text>2-C-methyl-D-erythritol 4-phosphate + CTP + H(+) = 4-CDP-2-C-methyl-D-erythritol + diphosphate</text>
        <dbReference type="Rhea" id="RHEA:13429"/>
        <dbReference type="ChEBI" id="CHEBI:15378"/>
        <dbReference type="ChEBI" id="CHEBI:33019"/>
        <dbReference type="ChEBI" id="CHEBI:37563"/>
        <dbReference type="ChEBI" id="CHEBI:57823"/>
        <dbReference type="ChEBI" id="CHEBI:58262"/>
        <dbReference type="EC" id="2.7.7.60"/>
    </reaction>
</comment>
<evidence type="ECO:0000313" key="9">
    <source>
        <dbReference type="Proteomes" id="UP000218896"/>
    </source>
</evidence>
<keyword evidence="5 7" id="KW-0548">Nucleotidyltransferase</keyword>